<dbReference type="InterPro" id="IPR000389">
    <property type="entry name" value="Small_hydrophilic_seed_prot"/>
</dbReference>
<dbReference type="GO" id="GO:0005829">
    <property type="term" value="C:cytosol"/>
    <property type="evidence" value="ECO:0007669"/>
    <property type="project" value="TreeGrafter"/>
</dbReference>
<dbReference type="Gramene" id="C.cajan_29209.t">
    <property type="protein sequence ID" value="C.cajan_29209.t"/>
    <property type="gene ID" value="C.cajan_29209"/>
</dbReference>
<dbReference type="PANTHER" id="PTHR34671:SF11">
    <property type="entry name" value="EM-LIKE PROTEIN GEA1"/>
    <property type="match status" value="1"/>
</dbReference>
<dbReference type="PANTHER" id="PTHR34671">
    <property type="entry name" value="EM-LIKE PROTEIN GEA1"/>
    <property type="match status" value="1"/>
</dbReference>
<dbReference type="Pfam" id="PF00477">
    <property type="entry name" value="LEA_5"/>
    <property type="match status" value="1"/>
</dbReference>
<feature type="compositionally biased region" description="Basic and acidic residues" evidence="2">
    <location>
        <begin position="72"/>
        <end position="90"/>
    </location>
</feature>
<gene>
    <name evidence="3" type="ORF">KK1_029192</name>
</gene>
<keyword evidence="4" id="KW-1185">Reference proteome</keyword>
<accession>A0A151S2P2</accession>
<evidence type="ECO:0000256" key="1">
    <source>
        <dbReference type="ARBA" id="ARBA00006863"/>
    </source>
</evidence>
<feature type="compositionally biased region" description="Basic and acidic residues" evidence="2">
    <location>
        <begin position="1"/>
        <end position="18"/>
    </location>
</feature>
<feature type="region of interest" description="Disordered" evidence="2">
    <location>
        <begin position="1"/>
        <end position="99"/>
    </location>
</feature>
<proteinExistence type="inferred from homology"/>
<dbReference type="PROSITE" id="PS00431">
    <property type="entry name" value="SMALL_HYDR_PLANT_SEED"/>
    <property type="match status" value="1"/>
</dbReference>
<dbReference type="AlphaFoldDB" id="A0A151S2P2"/>
<dbReference type="GO" id="GO:0009737">
    <property type="term" value="P:response to abscisic acid"/>
    <property type="evidence" value="ECO:0007669"/>
    <property type="project" value="TreeGrafter"/>
</dbReference>
<protein>
    <submittedName>
        <fullName evidence="3">EMB-1 protein</fullName>
    </submittedName>
</protein>
<evidence type="ECO:0000313" key="4">
    <source>
        <dbReference type="Proteomes" id="UP000075243"/>
    </source>
</evidence>
<dbReference type="OrthoDB" id="540492at2759"/>
<comment type="similarity">
    <text evidence="1">Belongs to the small hydrophilic plant seed protein family.</text>
</comment>
<evidence type="ECO:0000256" key="2">
    <source>
        <dbReference type="SAM" id="MobiDB-lite"/>
    </source>
</evidence>
<dbReference type="EMBL" id="KQ483484">
    <property type="protein sequence ID" value="KYP49070.1"/>
    <property type="molecule type" value="Genomic_DNA"/>
</dbReference>
<name>A0A151S2P2_CAJCA</name>
<evidence type="ECO:0000313" key="3">
    <source>
        <dbReference type="EMBL" id="KYP49070.1"/>
    </source>
</evidence>
<dbReference type="STRING" id="3821.A0A151S2P2"/>
<organism evidence="3 4">
    <name type="scientific">Cajanus cajan</name>
    <name type="common">Pigeon pea</name>
    <name type="synonym">Cajanus indicus</name>
    <dbReference type="NCBI Taxonomy" id="3821"/>
    <lineage>
        <taxon>Eukaryota</taxon>
        <taxon>Viridiplantae</taxon>
        <taxon>Streptophyta</taxon>
        <taxon>Embryophyta</taxon>
        <taxon>Tracheophyta</taxon>
        <taxon>Spermatophyta</taxon>
        <taxon>Magnoliopsida</taxon>
        <taxon>eudicotyledons</taxon>
        <taxon>Gunneridae</taxon>
        <taxon>Pentapetalae</taxon>
        <taxon>rosids</taxon>
        <taxon>fabids</taxon>
        <taxon>Fabales</taxon>
        <taxon>Fabaceae</taxon>
        <taxon>Papilionoideae</taxon>
        <taxon>50 kb inversion clade</taxon>
        <taxon>NPAAA clade</taxon>
        <taxon>indigoferoid/millettioid clade</taxon>
        <taxon>Phaseoleae</taxon>
        <taxon>Cajanus</taxon>
    </lineage>
</organism>
<sequence length="99" mass="10920">MGSRQQKNEQDLDERARQGETVVPGGTGGKSLEAQQHLAEGRSRGGQTRKEQLGTEGYQEMGRKGGLSTMDKSGEERAQEEGIDIDESKFRTSNKNHNK</sequence>
<dbReference type="OMA" id="DESKFRM"/>
<reference evidence="3" key="1">
    <citation type="journal article" date="2012" name="Nat. Biotechnol.">
        <title>Draft genome sequence of pigeonpea (Cajanus cajan), an orphan legume crop of resource-poor farmers.</title>
        <authorList>
            <person name="Varshney R.K."/>
            <person name="Chen W."/>
            <person name="Li Y."/>
            <person name="Bharti A.K."/>
            <person name="Saxena R.K."/>
            <person name="Schlueter J.A."/>
            <person name="Donoghue M.T."/>
            <person name="Azam S."/>
            <person name="Fan G."/>
            <person name="Whaley A.M."/>
            <person name="Farmer A.D."/>
            <person name="Sheridan J."/>
            <person name="Iwata A."/>
            <person name="Tuteja R."/>
            <person name="Penmetsa R.V."/>
            <person name="Wu W."/>
            <person name="Upadhyaya H.D."/>
            <person name="Yang S.P."/>
            <person name="Shah T."/>
            <person name="Saxena K.B."/>
            <person name="Michael T."/>
            <person name="McCombie W.R."/>
            <person name="Yang B."/>
            <person name="Zhang G."/>
            <person name="Yang H."/>
            <person name="Wang J."/>
            <person name="Spillane C."/>
            <person name="Cook D.R."/>
            <person name="May G.D."/>
            <person name="Xu X."/>
            <person name="Jackson S.A."/>
        </authorList>
    </citation>
    <scope>NUCLEOTIDE SEQUENCE [LARGE SCALE GENOMIC DNA]</scope>
</reference>
<dbReference type="Proteomes" id="UP000075243">
    <property type="component" value="Unassembled WGS sequence"/>
</dbReference>
<dbReference type="InterPro" id="IPR038956">
    <property type="entry name" value="LEA_5"/>
</dbReference>
<feature type="compositionally biased region" description="Basic and acidic residues" evidence="2">
    <location>
        <begin position="39"/>
        <end position="53"/>
    </location>
</feature>
<dbReference type="InterPro" id="IPR022377">
    <property type="entry name" value="Sm_Hydphi_plant_seed_CS"/>
</dbReference>